<dbReference type="AlphaFoldDB" id="A0A916JU25"/>
<comment type="caution">
    <text evidence="5">The sequence shown here is derived from an EMBL/GenBank/DDBJ whole genome shotgun (WGS) entry which is preliminary data.</text>
</comment>
<dbReference type="SMART" id="SM00342">
    <property type="entry name" value="HTH_ARAC"/>
    <property type="match status" value="1"/>
</dbReference>
<dbReference type="GO" id="GO:0003700">
    <property type="term" value="F:DNA-binding transcription factor activity"/>
    <property type="evidence" value="ECO:0007669"/>
    <property type="project" value="InterPro"/>
</dbReference>
<reference evidence="5" key="1">
    <citation type="submission" date="2021-06" db="EMBL/GenBank/DDBJ databases">
        <authorList>
            <person name="Criscuolo A."/>
        </authorList>
    </citation>
    <scope>NUCLEOTIDE SEQUENCE</scope>
    <source>
        <strain evidence="5">CIP111600</strain>
    </source>
</reference>
<name>A0A916JU25_9BACL</name>
<dbReference type="Pfam" id="PF02311">
    <property type="entry name" value="AraC_binding"/>
    <property type="match status" value="1"/>
</dbReference>
<dbReference type="GO" id="GO:0043565">
    <property type="term" value="F:sequence-specific DNA binding"/>
    <property type="evidence" value="ECO:0007669"/>
    <property type="project" value="InterPro"/>
</dbReference>
<dbReference type="PROSITE" id="PS00041">
    <property type="entry name" value="HTH_ARAC_FAMILY_1"/>
    <property type="match status" value="1"/>
</dbReference>
<dbReference type="PANTHER" id="PTHR43280">
    <property type="entry name" value="ARAC-FAMILY TRANSCRIPTIONAL REGULATOR"/>
    <property type="match status" value="1"/>
</dbReference>
<evidence type="ECO:0000259" key="4">
    <source>
        <dbReference type="PROSITE" id="PS01124"/>
    </source>
</evidence>
<keyword evidence="6" id="KW-1185">Reference proteome</keyword>
<sequence length="275" mass="32126">MDYEFLEGFTPRILHMNHREQTYWEEFQYTLFRESTVMHLLAYVYTGEGTLELEHKKTAISEGTVFQHKPGQRLLLTSSPDRPLGHYSFSYQYGLVRWEGSQSLWTDKTGILPLPETFRVTDRSMKDDFEHAFKLWTAKNKGYEWRVKLAMLDILSKLDVLRDSDPASNSAPYKYVEEAIGLMKANYAAAISREWLAKQLSLSPGYFSILFKRHTGYTPIEYLQKIRMDEAKKLLKTTRLAINEIAREVGLLDPFYFTRLFTAHVGIPPREFRNG</sequence>
<dbReference type="RefSeq" id="WP_218090048.1">
    <property type="nucleotide sequence ID" value="NZ_CAJVAS010000001.1"/>
</dbReference>
<dbReference type="InterPro" id="IPR003313">
    <property type="entry name" value="AraC-bd"/>
</dbReference>
<evidence type="ECO:0000256" key="2">
    <source>
        <dbReference type="ARBA" id="ARBA00023125"/>
    </source>
</evidence>
<dbReference type="InterPro" id="IPR018060">
    <property type="entry name" value="HTH_AraC"/>
</dbReference>
<keyword evidence="3" id="KW-0804">Transcription</keyword>
<evidence type="ECO:0000313" key="5">
    <source>
        <dbReference type="EMBL" id="CAG7598411.1"/>
    </source>
</evidence>
<dbReference type="EMBL" id="CAJVAS010000001">
    <property type="protein sequence ID" value="CAG7598411.1"/>
    <property type="molecule type" value="Genomic_DNA"/>
</dbReference>
<dbReference type="InterPro" id="IPR018062">
    <property type="entry name" value="HTH_AraC-typ_CS"/>
</dbReference>
<protein>
    <submittedName>
        <fullName evidence="5">HTH-type transcriptional activator RhaS</fullName>
    </submittedName>
</protein>
<feature type="domain" description="HTH araC/xylS-type" evidence="4">
    <location>
        <begin position="177"/>
        <end position="275"/>
    </location>
</feature>
<dbReference type="PROSITE" id="PS01124">
    <property type="entry name" value="HTH_ARAC_FAMILY_2"/>
    <property type="match status" value="1"/>
</dbReference>
<organism evidence="5 6">
    <name type="scientific">Paenibacillus solanacearum</name>
    <dbReference type="NCBI Taxonomy" id="2048548"/>
    <lineage>
        <taxon>Bacteria</taxon>
        <taxon>Bacillati</taxon>
        <taxon>Bacillota</taxon>
        <taxon>Bacilli</taxon>
        <taxon>Bacillales</taxon>
        <taxon>Paenibacillaceae</taxon>
        <taxon>Paenibacillus</taxon>
    </lineage>
</organism>
<keyword evidence="2" id="KW-0238">DNA-binding</keyword>
<dbReference type="Pfam" id="PF12833">
    <property type="entry name" value="HTH_18"/>
    <property type="match status" value="1"/>
</dbReference>
<proteinExistence type="predicted"/>
<dbReference type="Proteomes" id="UP000693672">
    <property type="component" value="Unassembled WGS sequence"/>
</dbReference>
<dbReference type="PANTHER" id="PTHR43280:SF30">
    <property type="entry name" value="MMSAB OPERON REGULATORY PROTEIN"/>
    <property type="match status" value="1"/>
</dbReference>
<evidence type="ECO:0000256" key="1">
    <source>
        <dbReference type="ARBA" id="ARBA00023015"/>
    </source>
</evidence>
<accession>A0A916JU25</accession>
<keyword evidence="1" id="KW-0805">Transcription regulation</keyword>
<evidence type="ECO:0000256" key="3">
    <source>
        <dbReference type="ARBA" id="ARBA00023163"/>
    </source>
</evidence>
<gene>
    <name evidence="5" type="primary">rhaS_2</name>
    <name evidence="5" type="ORF">PAESOLCIP111_00223</name>
</gene>
<evidence type="ECO:0000313" key="6">
    <source>
        <dbReference type="Proteomes" id="UP000693672"/>
    </source>
</evidence>